<evidence type="ECO:0000313" key="6">
    <source>
        <dbReference type="EMBL" id="SEM80369.1"/>
    </source>
</evidence>
<sequence>MPSNRCSDTLTQSLNSVFEQNLDEWKKIYADIREVEIPDKHFLYRQGDRDTDFFWIRKGIVKLSYLTKQGSELTLALLRQGDIIGRLQHDADELMAEESAQALGDVTCCCIGRKDFRQLIIDRPNLSLLVFESIYARQRRIEHKLRMILTQPVEQRVVATLLDLAQLFSTRCTHGFSLEIFLTQQELADLVGASRSVVSTIMNDFRNRGLLDYTREQICINDSAFASDTFDRD</sequence>
<dbReference type="Pfam" id="PF13545">
    <property type="entry name" value="HTH_Crp_2"/>
    <property type="match status" value="1"/>
</dbReference>
<dbReference type="OrthoDB" id="8565101at2"/>
<dbReference type="STRING" id="917.SAMN05216326_11718"/>
<dbReference type="InterPro" id="IPR050397">
    <property type="entry name" value="Env_Response_Regulators"/>
</dbReference>
<proteinExistence type="predicted"/>
<dbReference type="SMART" id="SM00419">
    <property type="entry name" value="HTH_CRP"/>
    <property type="match status" value="1"/>
</dbReference>
<protein>
    <submittedName>
        <fullName evidence="6">cAMP-binding domain of CRP or a regulatory subunit of cAMP-dependent protein kinases</fullName>
    </submittedName>
</protein>
<keyword evidence="1" id="KW-0805">Transcription regulation</keyword>
<dbReference type="PROSITE" id="PS51063">
    <property type="entry name" value="HTH_CRP_2"/>
    <property type="match status" value="1"/>
</dbReference>
<dbReference type="Gene3D" id="1.10.10.10">
    <property type="entry name" value="Winged helix-like DNA-binding domain superfamily/Winged helix DNA-binding domain"/>
    <property type="match status" value="1"/>
</dbReference>
<dbReference type="PANTHER" id="PTHR24567">
    <property type="entry name" value="CRP FAMILY TRANSCRIPTIONAL REGULATORY PROTEIN"/>
    <property type="match status" value="1"/>
</dbReference>
<dbReference type="Gene3D" id="2.60.120.10">
    <property type="entry name" value="Jelly Rolls"/>
    <property type="match status" value="1"/>
</dbReference>
<dbReference type="SUPFAM" id="SSF46785">
    <property type="entry name" value="Winged helix' DNA-binding domain"/>
    <property type="match status" value="1"/>
</dbReference>
<dbReference type="PANTHER" id="PTHR24567:SF28">
    <property type="entry name" value="LISTERIOLYSIN REGULATORY PROTEIN"/>
    <property type="match status" value="1"/>
</dbReference>
<organism evidence="6 7">
    <name type="scientific">Nitrosomonas marina</name>
    <dbReference type="NCBI Taxonomy" id="917"/>
    <lineage>
        <taxon>Bacteria</taxon>
        <taxon>Pseudomonadati</taxon>
        <taxon>Pseudomonadota</taxon>
        <taxon>Betaproteobacteria</taxon>
        <taxon>Nitrosomonadales</taxon>
        <taxon>Nitrosomonadaceae</taxon>
        <taxon>Nitrosomonas</taxon>
    </lineage>
</organism>
<dbReference type="CDD" id="cd00038">
    <property type="entry name" value="CAP_ED"/>
    <property type="match status" value="1"/>
</dbReference>
<dbReference type="InterPro" id="IPR036388">
    <property type="entry name" value="WH-like_DNA-bd_sf"/>
</dbReference>
<feature type="domain" description="Cyclic nucleotide-binding" evidence="4">
    <location>
        <begin position="27"/>
        <end position="137"/>
    </location>
</feature>
<evidence type="ECO:0000313" key="7">
    <source>
        <dbReference type="Proteomes" id="UP000199459"/>
    </source>
</evidence>
<dbReference type="EMBL" id="FOCP01000002">
    <property type="protein sequence ID" value="SEM80369.1"/>
    <property type="molecule type" value="Genomic_DNA"/>
</dbReference>
<dbReference type="GO" id="GO:0005829">
    <property type="term" value="C:cytosol"/>
    <property type="evidence" value="ECO:0007669"/>
    <property type="project" value="TreeGrafter"/>
</dbReference>
<keyword evidence="3" id="KW-0804">Transcription</keyword>
<accession>A0A1H8BD43</accession>
<dbReference type="PROSITE" id="PS50042">
    <property type="entry name" value="CNMP_BINDING_3"/>
    <property type="match status" value="1"/>
</dbReference>
<dbReference type="GO" id="GO:0003677">
    <property type="term" value="F:DNA binding"/>
    <property type="evidence" value="ECO:0007669"/>
    <property type="project" value="UniProtKB-KW"/>
</dbReference>
<evidence type="ECO:0000259" key="5">
    <source>
        <dbReference type="PROSITE" id="PS51063"/>
    </source>
</evidence>
<dbReference type="SUPFAM" id="SSF51206">
    <property type="entry name" value="cAMP-binding domain-like"/>
    <property type="match status" value="1"/>
</dbReference>
<dbReference type="InterPro" id="IPR000595">
    <property type="entry name" value="cNMP-bd_dom"/>
</dbReference>
<dbReference type="AlphaFoldDB" id="A0A1H8BD43"/>
<dbReference type="GO" id="GO:0016301">
    <property type="term" value="F:kinase activity"/>
    <property type="evidence" value="ECO:0007669"/>
    <property type="project" value="UniProtKB-KW"/>
</dbReference>
<dbReference type="InterPro" id="IPR012318">
    <property type="entry name" value="HTH_CRP"/>
</dbReference>
<evidence type="ECO:0000256" key="2">
    <source>
        <dbReference type="ARBA" id="ARBA00023125"/>
    </source>
</evidence>
<dbReference type="InterPro" id="IPR036390">
    <property type="entry name" value="WH_DNA-bd_sf"/>
</dbReference>
<dbReference type="SMART" id="SM00100">
    <property type="entry name" value="cNMP"/>
    <property type="match status" value="1"/>
</dbReference>
<keyword evidence="2" id="KW-0238">DNA-binding</keyword>
<dbReference type="Pfam" id="PF00027">
    <property type="entry name" value="cNMP_binding"/>
    <property type="match status" value="1"/>
</dbReference>
<evidence type="ECO:0000259" key="4">
    <source>
        <dbReference type="PROSITE" id="PS50042"/>
    </source>
</evidence>
<dbReference type="InterPro" id="IPR014710">
    <property type="entry name" value="RmlC-like_jellyroll"/>
</dbReference>
<keyword evidence="6" id="KW-0808">Transferase</keyword>
<keyword evidence="6" id="KW-0418">Kinase</keyword>
<gene>
    <name evidence="6" type="ORF">SAMN05216325_102198</name>
</gene>
<name>A0A1H8BD43_9PROT</name>
<dbReference type="RefSeq" id="WP_090627567.1">
    <property type="nucleotide sequence ID" value="NZ_FOCP01000002.1"/>
</dbReference>
<feature type="domain" description="HTH crp-type" evidence="5">
    <location>
        <begin position="151"/>
        <end position="224"/>
    </location>
</feature>
<dbReference type="GO" id="GO:0003700">
    <property type="term" value="F:DNA-binding transcription factor activity"/>
    <property type="evidence" value="ECO:0007669"/>
    <property type="project" value="TreeGrafter"/>
</dbReference>
<dbReference type="Proteomes" id="UP000199459">
    <property type="component" value="Unassembled WGS sequence"/>
</dbReference>
<evidence type="ECO:0000256" key="1">
    <source>
        <dbReference type="ARBA" id="ARBA00023015"/>
    </source>
</evidence>
<reference evidence="6 7" key="1">
    <citation type="submission" date="2016-10" db="EMBL/GenBank/DDBJ databases">
        <authorList>
            <person name="de Groot N.N."/>
        </authorList>
    </citation>
    <scope>NUCLEOTIDE SEQUENCE [LARGE SCALE GENOMIC DNA]</scope>
    <source>
        <strain evidence="6 7">Nm22</strain>
    </source>
</reference>
<evidence type="ECO:0000256" key="3">
    <source>
        <dbReference type="ARBA" id="ARBA00023163"/>
    </source>
</evidence>
<dbReference type="InterPro" id="IPR018490">
    <property type="entry name" value="cNMP-bd_dom_sf"/>
</dbReference>